<gene>
    <name evidence="4" type="ORF">K490DRAFT_75697</name>
</gene>
<reference evidence="4" key="1">
    <citation type="journal article" date="2020" name="Stud. Mycol.">
        <title>101 Dothideomycetes genomes: a test case for predicting lifestyles and emergence of pathogens.</title>
        <authorList>
            <person name="Haridas S."/>
            <person name="Albert R."/>
            <person name="Binder M."/>
            <person name="Bloem J."/>
            <person name="Labutti K."/>
            <person name="Salamov A."/>
            <person name="Andreopoulos B."/>
            <person name="Baker S."/>
            <person name="Barry K."/>
            <person name="Bills G."/>
            <person name="Bluhm B."/>
            <person name="Cannon C."/>
            <person name="Castanera R."/>
            <person name="Culley D."/>
            <person name="Daum C."/>
            <person name="Ezra D."/>
            <person name="Gonzalez J."/>
            <person name="Henrissat B."/>
            <person name="Kuo A."/>
            <person name="Liang C."/>
            <person name="Lipzen A."/>
            <person name="Lutzoni F."/>
            <person name="Magnuson J."/>
            <person name="Mondo S."/>
            <person name="Nolan M."/>
            <person name="Ohm R."/>
            <person name="Pangilinan J."/>
            <person name="Park H.-J."/>
            <person name="Ramirez L."/>
            <person name="Alfaro M."/>
            <person name="Sun H."/>
            <person name="Tritt A."/>
            <person name="Yoshinaga Y."/>
            <person name="Zwiers L.-H."/>
            <person name="Turgeon B."/>
            <person name="Goodwin S."/>
            <person name="Spatafora J."/>
            <person name="Crous P."/>
            <person name="Grigoriev I."/>
        </authorList>
    </citation>
    <scope>NUCLEOTIDE SEQUENCE</scope>
    <source>
        <strain evidence="4">CBS 121410</strain>
    </source>
</reference>
<dbReference type="Proteomes" id="UP000799776">
    <property type="component" value="Unassembled WGS sequence"/>
</dbReference>
<dbReference type="GO" id="GO:0043874">
    <property type="term" value="F:acireductone synthase activity"/>
    <property type="evidence" value="ECO:0007669"/>
    <property type="project" value="InterPro"/>
</dbReference>
<dbReference type="InterPro" id="IPR023943">
    <property type="entry name" value="Enolase-ppase_E1"/>
</dbReference>
<dbReference type="NCBIfam" id="TIGR01691">
    <property type="entry name" value="enolase-ppase"/>
    <property type="match status" value="1"/>
</dbReference>
<dbReference type="InterPro" id="IPR036412">
    <property type="entry name" value="HAD-like_sf"/>
</dbReference>
<dbReference type="Gene3D" id="3.40.50.1000">
    <property type="entry name" value="HAD superfamily/HAD-like"/>
    <property type="match status" value="1"/>
</dbReference>
<dbReference type="PANTHER" id="PTHR20371:SF1">
    <property type="entry name" value="ENOLASE-PHOSPHATASE E1"/>
    <property type="match status" value="1"/>
</dbReference>
<proteinExistence type="predicted"/>
<accession>A0A9P4HQC7</accession>
<evidence type="ECO:0000313" key="5">
    <source>
        <dbReference type="Proteomes" id="UP000799776"/>
    </source>
</evidence>
<evidence type="ECO:0000256" key="2">
    <source>
        <dbReference type="ARBA" id="ARBA00022801"/>
    </source>
</evidence>
<evidence type="ECO:0000256" key="3">
    <source>
        <dbReference type="ARBA" id="ARBA00023167"/>
    </source>
</evidence>
<dbReference type="PANTHER" id="PTHR20371">
    <property type="entry name" value="ENOLASE-PHOSPHATASE E1"/>
    <property type="match status" value="1"/>
</dbReference>
<protein>
    <submittedName>
        <fullName evidence="4">Enolase-phosphatase E1</fullName>
    </submittedName>
</protein>
<dbReference type="SFLD" id="SFLDG01133">
    <property type="entry name" value="C1.5.4:_Enolase-phosphatase_Li"/>
    <property type="match status" value="1"/>
</dbReference>
<evidence type="ECO:0000313" key="4">
    <source>
        <dbReference type="EMBL" id="KAF2084753.1"/>
    </source>
</evidence>
<name>A0A9P4HQC7_9PEZI</name>
<dbReference type="Gene3D" id="1.10.720.60">
    <property type="match status" value="1"/>
</dbReference>
<dbReference type="AlphaFoldDB" id="A0A9P4HQC7"/>
<comment type="caution">
    <text evidence="4">The sequence shown here is derived from an EMBL/GenBank/DDBJ whole genome shotgun (WGS) entry which is preliminary data.</text>
</comment>
<dbReference type="InterPro" id="IPR023214">
    <property type="entry name" value="HAD_sf"/>
</dbReference>
<dbReference type="Pfam" id="PF00702">
    <property type="entry name" value="Hydrolase"/>
    <property type="match status" value="1"/>
</dbReference>
<organism evidence="4 5">
    <name type="scientific">Saccharata proteae CBS 121410</name>
    <dbReference type="NCBI Taxonomy" id="1314787"/>
    <lineage>
        <taxon>Eukaryota</taxon>
        <taxon>Fungi</taxon>
        <taxon>Dikarya</taxon>
        <taxon>Ascomycota</taxon>
        <taxon>Pezizomycotina</taxon>
        <taxon>Dothideomycetes</taxon>
        <taxon>Dothideomycetes incertae sedis</taxon>
        <taxon>Botryosphaeriales</taxon>
        <taxon>Saccharataceae</taxon>
        <taxon>Saccharata</taxon>
    </lineage>
</organism>
<keyword evidence="5" id="KW-1185">Reference proteome</keyword>
<dbReference type="OrthoDB" id="272500at2759"/>
<sequence>MAQQDLSQISLVLLDIEGTVCSISFVRERLFPYAIEVLPETAAKSWDDPEFRTYVSAFPAEAQASPTTFADHAVDLMKQDSKAPYLKKLQGYLWKTGWTTGAFLAPLYPDVLPTLRTWHSSPTSLAIFSSGSVDAQKLLFSHVGVASASGDNVQSPASPTGEDVNHLFTAYFDTQNAGPKTDRASYSKIAEAVGKAVSEVLFLSDNVREVRAALAAGMKAMVIDRPGNEPLSAADREELFVRTSFADIALLG</sequence>
<dbReference type="GO" id="GO:0000287">
    <property type="term" value="F:magnesium ion binding"/>
    <property type="evidence" value="ECO:0007669"/>
    <property type="project" value="InterPro"/>
</dbReference>
<keyword evidence="3" id="KW-0486">Methionine biosynthesis</keyword>
<dbReference type="SFLD" id="SFLDS00003">
    <property type="entry name" value="Haloacid_Dehalogenase"/>
    <property type="match status" value="1"/>
</dbReference>
<evidence type="ECO:0000256" key="1">
    <source>
        <dbReference type="ARBA" id="ARBA00022605"/>
    </source>
</evidence>
<dbReference type="GO" id="GO:0019509">
    <property type="term" value="P:L-methionine salvage from methylthioadenosine"/>
    <property type="evidence" value="ECO:0007669"/>
    <property type="project" value="InterPro"/>
</dbReference>
<dbReference type="EMBL" id="ML978738">
    <property type="protein sequence ID" value="KAF2084753.1"/>
    <property type="molecule type" value="Genomic_DNA"/>
</dbReference>
<dbReference type="CDD" id="cd01629">
    <property type="entry name" value="HAD_EP"/>
    <property type="match status" value="1"/>
</dbReference>
<keyword evidence="2" id="KW-0378">Hydrolase</keyword>
<dbReference type="SUPFAM" id="SSF56784">
    <property type="entry name" value="HAD-like"/>
    <property type="match status" value="1"/>
</dbReference>
<dbReference type="SFLD" id="SFLDG01129">
    <property type="entry name" value="C1.5:_HAD__Beta-PGM__Phosphata"/>
    <property type="match status" value="1"/>
</dbReference>
<keyword evidence="1" id="KW-0028">Amino-acid biosynthesis</keyword>